<evidence type="ECO:0000313" key="6">
    <source>
        <dbReference type="EMBL" id="CAE0585251.1"/>
    </source>
</evidence>
<dbReference type="SUPFAM" id="SSF143113">
    <property type="entry name" value="NAP-like"/>
    <property type="match status" value="1"/>
</dbReference>
<evidence type="ECO:0000256" key="4">
    <source>
        <dbReference type="SAM" id="MobiDB-lite"/>
    </source>
</evidence>
<feature type="compositionally biased region" description="Acidic residues" evidence="4">
    <location>
        <begin position="401"/>
        <end position="440"/>
    </location>
</feature>
<feature type="region of interest" description="Disordered" evidence="4">
    <location>
        <begin position="343"/>
        <end position="369"/>
    </location>
</feature>
<feature type="domain" description="FKBP3 basic tilted helix bundle" evidence="5">
    <location>
        <begin position="3"/>
        <end position="62"/>
    </location>
</feature>
<dbReference type="GO" id="GO:0005634">
    <property type="term" value="C:nucleus"/>
    <property type="evidence" value="ECO:0007669"/>
    <property type="project" value="InterPro"/>
</dbReference>
<dbReference type="CDD" id="cd21063">
    <property type="entry name" value="BTHB_FKBP25"/>
    <property type="match status" value="1"/>
</dbReference>
<organism evidence="6">
    <name type="scientific">Emiliania huxleyi</name>
    <name type="common">Coccolithophore</name>
    <name type="synonym">Pontosphaera huxleyi</name>
    <dbReference type="NCBI Taxonomy" id="2903"/>
    <lineage>
        <taxon>Eukaryota</taxon>
        <taxon>Haptista</taxon>
        <taxon>Haptophyta</taxon>
        <taxon>Prymnesiophyceae</taxon>
        <taxon>Isochrysidales</taxon>
        <taxon>Noelaerhabdaceae</taxon>
        <taxon>Emiliania</taxon>
    </lineage>
</organism>
<dbReference type="Pfam" id="PF00956">
    <property type="entry name" value="NAP"/>
    <property type="match status" value="1"/>
</dbReference>
<gene>
    <name evidence="6" type="ORF">EHUX00137_LOCUS39024</name>
</gene>
<sequence>MAKWTVAEAKSDAVSKRMLLEHLQSNAENAWLDQRKLVGQPTAVLKRVTKDALVQAYEELSSGSGGEAAAPSGSFKFAASPPSGGASGGTFKFEAPPSGGSAGSPAFAFSAPQEASARADPFAFNFSSAAGTPIAGDAVALEASDALQKDKAQRDLSAAQRRDATLAGLPAAVRGRVEALEKLQEESDAVQRDFDAKLAVLRMECEQKKAPLFKSRAEAVGGDGVPDFWLTCLRNHMMLSEEIQKADEPVLKHLQDIKCSSTLGPGKPGFQLAFLFGPNPHFENETLTKTYLLDPTDEDEVLERALGTDIKWKEGMDVTVRMVEKRQKKKGKVRTITVEEPTDSFFNFFDPPEIPEDDEEMEEEEAEQLHEQLENDYDMGCAIKDKIIPRAVAWFTGAAIDPDEDYDDDEEEGEEDDFESDEEEDESDEEDEESEDDDDHVDTSKIKRGQGRGAPAEGQQECKQQ</sequence>
<evidence type="ECO:0000256" key="3">
    <source>
        <dbReference type="RuleBase" id="RU003876"/>
    </source>
</evidence>
<name>A0A7S3TIF1_EMIHU</name>
<reference evidence="6" key="1">
    <citation type="submission" date="2021-01" db="EMBL/GenBank/DDBJ databases">
        <authorList>
            <person name="Corre E."/>
            <person name="Pelletier E."/>
            <person name="Niang G."/>
            <person name="Scheremetjew M."/>
            <person name="Finn R."/>
            <person name="Kale V."/>
            <person name="Holt S."/>
            <person name="Cochrane G."/>
            <person name="Meng A."/>
            <person name="Brown T."/>
            <person name="Cohen L."/>
        </authorList>
    </citation>
    <scope>NUCLEOTIDE SEQUENCE</scope>
    <source>
        <strain evidence="6">379</strain>
    </source>
</reference>
<dbReference type="PANTHER" id="PTHR11875">
    <property type="entry name" value="TESTIS-SPECIFIC Y-ENCODED PROTEIN"/>
    <property type="match status" value="1"/>
</dbReference>
<proteinExistence type="inferred from homology"/>
<dbReference type="Gene3D" id="1.10.720.80">
    <property type="match status" value="1"/>
</dbReference>
<feature type="compositionally biased region" description="Low complexity" evidence="4">
    <location>
        <begin position="95"/>
        <end position="107"/>
    </location>
</feature>
<feature type="compositionally biased region" description="Low complexity" evidence="4">
    <location>
        <begin position="60"/>
        <end position="84"/>
    </location>
</feature>
<evidence type="ECO:0000256" key="1">
    <source>
        <dbReference type="ARBA" id="ARBA00009947"/>
    </source>
</evidence>
<feature type="region of interest" description="Disordered" evidence="4">
    <location>
        <begin position="60"/>
        <end position="107"/>
    </location>
</feature>
<dbReference type="InterPro" id="IPR041200">
    <property type="entry name" value="FKBP3_BTHB"/>
</dbReference>
<feature type="compositionally biased region" description="Acidic residues" evidence="4">
    <location>
        <begin position="353"/>
        <end position="366"/>
    </location>
</feature>
<accession>A0A7S3TIF1</accession>
<comment type="similarity">
    <text evidence="1 3">Belongs to the nucleosome assembly protein (NAP) family.</text>
</comment>
<dbReference type="AlphaFoldDB" id="A0A7S3TIF1"/>
<dbReference type="InterPro" id="IPR002164">
    <property type="entry name" value="NAP_family"/>
</dbReference>
<dbReference type="Gene3D" id="1.20.5.1500">
    <property type="match status" value="1"/>
</dbReference>
<evidence type="ECO:0000256" key="2">
    <source>
        <dbReference type="ARBA" id="ARBA00022553"/>
    </source>
</evidence>
<feature type="region of interest" description="Disordered" evidence="4">
    <location>
        <begin position="400"/>
        <end position="465"/>
    </location>
</feature>
<protein>
    <recommendedName>
        <fullName evidence="5">FKBP3 basic tilted helix bundle domain-containing protein</fullName>
    </recommendedName>
</protein>
<keyword evidence="2" id="KW-0597">Phosphoprotein</keyword>
<evidence type="ECO:0000259" key="5">
    <source>
        <dbReference type="Pfam" id="PF18410"/>
    </source>
</evidence>
<dbReference type="EMBL" id="HBIR01049987">
    <property type="protein sequence ID" value="CAE0585251.1"/>
    <property type="molecule type" value="Transcribed_RNA"/>
</dbReference>
<dbReference type="Gene3D" id="3.30.1120.90">
    <property type="entry name" value="Nucleosome assembly protein"/>
    <property type="match status" value="1"/>
</dbReference>
<dbReference type="Pfam" id="PF18410">
    <property type="entry name" value="BTHB"/>
    <property type="match status" value="1"/>
</dbReference>
<dbReference type="GO" id="GO:0006334">
    <property type="term" value="P:nucleosome assembly"/>
    <property type="evidence" value="ECO:0007669"/>
    <property type="project" value="InterPro"/>
</dbReference>
<dbReference type="InterPro" id="IPR037231">
    <property type="entry name" value="NAP-like_sf"/>
</dbReference>